<name>A0AAV7QD01_PLEWA</name>
<sequence>MQLATLVVLGRSRKEANQVVRRCRALVENRHDEAEVNTSPGFEEALDQITLPPTHPSTRRPVLSRSGGQPSGYRGAILYAEAKAIMPLDRHHEEIMVFPKPGCTKDDPALYRPISILNLDGKILAKAPEQRLINHIPDLAHPDQSGFMPHWATHHIIRCVYGMALGNRLEEPSVISLAHINKAFAPVSREY</sequence>
<evidence type="ECO:0000256" key="1">
    <source>
        <dbReference type="SAM" id="MobiDB-lite"/>
    </source>
</evidence>
<feature type="region of interest" description="Disordered" evidence="1">
    <location>
        <begin position="49"/>
        <end position="69"/>
    </location>
</feature>
<dbReference type="EMBL" id="JANPWB010000010">
    <property type="protein sequence ID" value="KAJ1138402.1"/>
    <property type="molecule type" value="Genomic_DNA"/>
</dbReference>
<organism evidence="2 3">
    <name type="scientific">Pleurodeles waltl</name>
    <name type="common">Iberian ribbed newt</name>
    <dbReference type="NCBI Taxonomy" id="8319"/>
    <lineage>
        <taxon>Eukaryota</taxon>
        <taxon>Metazoa</taxon>
        <taxon>Chordata</taxon>
        <taxon>Craniata</taxon>
        <taxon>Vertebrata</taxon>
        <taxon>Euteleostomi</taxon>
        <taxon>Amphibia</taxon>
        <taxon>Batrachia</taxon>
        <taxon>Caudata</taxon>
        <taxon>Salamandroidea</taxon>
        <taxon>Salamandridae</taxon>
        <taxon>Pleurodelinae</taxon>
        <taxon>Pleurodeles</taxon>
    </lineage>
</organism>
<reference evidence="2" key="1">
    <citation type="journal article" date="2022" name="bioRxiv">
        <title>Sequencing and chromosome-scale assembly of the giantPleurodeles waltlgenome.</title>
        <authorList>
            <person name="Brown T."/>
            <person name="Elewa A."/>
            <person name="Iarovenko S."/>
            <person name="Subramanian E."/>
            <person name="Araus A.J."/>
            <person name="Petzold A."/>
            <person name="Susuki M."/>
            <person name="Suzuki K.-i.T."/>
            <person name="Hayashi T."/>
            <person name="Toyoda A."/>
            <person name="Oliveira C."/>
            <person name="Osipova E."/>
            <person name="Leigh N.D."/>
            <person name="Simon A."/>
            <person name="Yun M.H."/>
        </authorList>
    </citation>
    <scope>NUCLEOTIDE SEQUENCE</scope>
    <source>
        <strain evidence="2">20211129_DDA</strain>
        <tissue evidence="2">Liver</tissue>
    </source>
</reference>
<gene>
    <name evidence="2" type="ORF">NDU88_004788</name>
</gene>
<evidence type="ECO:0000313" key="2">
    <source>
        <dbReference type="EMBL" id="KAJ1138402.1"/>
    </source>
</evidence>
<dbReference type="AlphaFoldDB" id="A0AAV7QD01"/>
<dbReference type="Proteomes" id="UP001066276">
    <property type="component" value="Chromosome 6"/>
</dbReference>
<comment type="caution">
    <text evidence="2">The sequence shown here is derived from an EMBL/GenBank/DDBJ whole genome shotgun (WGS) entry which is preliminary data.</text>
</comment>
<proteinExistence type="predicted"/>
<evidence type="ECO:0000313" key="3">
    <source>
        <dbReference type="Proteomes" id="UP001066276"/>
    </source>
</evidence>
<accession>A0AAV7QD01</accession>
<keyword evidence="3" id="KW-1185">Reference proteome</keyword>
<dbReference type="PANTHER" id="PTHR19446">
    <property type="entry name" value="REVERSE TRANSCRIPTASES"/>
    <property type="match status" value="1"/>
</dbReference>
<protein>
    <submittedName>
        <fullName evidence="2">Uncharacterized protein</fullName>
    </submittedName>
</protein>